<name>A0ABM8C1A2_9BURK</name>
<proteinExistence type="predicted"/>
<accession>A0ABM8C1A2</accession>
<reference evidence="2" key="1">
    <citation type="submission" date="2022-11" db="EMBL/GenBank/DDBJ databases">
        <title>Isolation and characterization of PLA-degrading bacterium Massilia sp. from Antarctic soil.</title>
        <authorList>
            <person name="Sato K."/>
            <person name="Gomez-Fuentes C."/>
            <person name="Ahmad S.A."/>
            <person name="Zulkharnain A."/>
        </authorList>
    </citation>
    <scope>NUCLEOTIDE SEQUENCE</scope>
    <source>
        <strain evidence="2">N-3</strain>
    </source>
</reference>
<dbReference type="Gene3D" id="3.90.550.10">
    <property type="entry name" value="Spore Coat Polysaccharide Biosynthesis Protein SpsA, Chain A"/>
    <property type="match status" value="1"/>
</dbReference>
<dbReference type="PANTHER" id="PTHR43685">
    <property type="entry name" value="GLYCOSYLTRANSFERASE"/>
    <property type="match status" value="1"/>
</dbReference>
<gene>
    <name evidence="2" type="ORF">MasN3_03730</name>
</gene>
<dbReference type="InterPro" id="IPR001173">
    <property type="entry name" value="Glyco_trans_2-like"/>
</dbReference>
<keyword evidence="3" id="KW-1185">Reference proteome</keyword>
<keyword evidence="2" id="KW-0808">Transferase</keyword>
<dbReference type="SUPFAM" id="SSF53448">
    <property type="entry name" value="Nucleotide-diphospho-sugar transferases"/>
    <property type="match status" value="1"/>
</dbReference>
<evidence type="ECO:0000259" key="1">
    <source>
        <dbReference type="Pfam" id="PF00535"/>
    </source>
</evidence>
<protein>
    <submittedName>
        <fullName evidence="2">Glycosyl transferase</fullName>
    </submittedName>
</protein>
<sequence length="335" mass="36586">MVSKVNPMQEQHNDRPGAALSCAPDNIQVSVIIPAFNAAATIARALASVRAQEGVGTEIIVIDDASCDGTADAVRAAIRPGENIILLQLPLNSGVSAARNAGIRLARAPYLAFLDADDIWLAGKLQRQVATIAADPTITLVSCNSQQTDAEGRPLKEGHVNRPPVQGADAWKTLLVYNFLPTPTVLTRTALVRELGGFDEQLAVGEDLDLWIKLATRGKITVLPEVLINYYDLNDSLMKRHRRQTGDIVQPMIERHIREQASKLSDAEIRHMRGSRSFQMACDLFFSGSYRSSMSLFIQAARCGTRPLKSLSYLPRALMLEAAALTKETFLKLGK</sequence>
<evidence type="ECO:0000313" key="3">
    <source>
        <dbReference type="Proteomes" id="UP001163336"/>
    </source>
</evidence>
<feature type="domain" description="Glycosyltransferase 2-like" evidence="1">
    <location>
        <begin position="30"/>
        <end position="168"/>
    </location>
</feature>
<evidence type="ECO:0000313" key="2">
    <source>
        <dbReference type="EMBL" id="BDT56879.1"/>
    </source>
</evidence>
<dbReference type="GO" id="GO:0016740">
    <property type="term" value="F:transferase activity"/>
    <property type="evidence" value="ECO:0007669"/>
    <property type="project" value="UniProtKB-KW"/>
</dbReference>
<dbReference type="InterPro" id="IPR029044">
    <property type="entry name" value="Nucleotide-diphossugar_trans"/>
</dbReference>
<dbReference type="InterPro" id="IPR050834">
    <property type="entry name" value="Glycosyltransf_2"/>
</dbReference>
<dbReference type="Pfam" id="PF00535">
    <property type="entry name" value="Glycos_transf_2"/>
    <property type="match status" value="1"/>
</dbReference>
<dbReference type="EMBL" id="AP026966">
    <property type="protein sequence ID" value="BDT56879.1"/>
    <property type="molecule type" value="Genomic_DNA"/>
</dbReference>
<dbReference type="Proteomes" id="UP001163336">
    <property type="component" value="Chromosome"/>
</dbReference>
<organism evidence="2 3">
    <name type="scientific">Massilia varians</name>
    <dbReference type="NCBI Taxonomy" id="457921"/>
    <lineage>
        <taxon>Bacteria</taxon>
        <taxon>Pseudomonadati</taxon>
        <taxon>Pseudomonadota</taxon>
        <taxon>Betaproteobacteria</taxon>
        <taxon>Burkholderiales</taxon>
        <taxon>Oxalobacteraceae</taxon>
        <taxon>Telluria group</taxon>
        <taxon>Massilia</taxon>
    </lineage>
</organism>
<dbReference type="PANTHER" id="PTHR43685:SF2">
    <property type="entry name" value="GLYCOSYLTRANSFERASE 2-LIKE DOMAIN-CONTAINING PROTEIN"/>
    <property type="match status" value="1"/>
</dbReference>